<comment type="caution">
    <text evidence="1">The sequence shown here is derived from an EMBL/GenBank/DDBJ whole genome shotgun (WGS) entry which is preliminary data.</text>
</comment>
<sequence>MSIMAKAQDKRVKRLEHGRKKVENVLLQENSYSLPGQKEEGKKAFEGTPDDLFDNWCSLIEGAFHG</sequence>
<gene>
    <name evidence="1" type="ORF">KIN20_006865</name>
</gene>
<reference evidence="1" key="1">
    <citation type="submission" date="2021-06" db="EMBL/GenBank/DDBJ databases">
        <title>Parelaphostrongylus tenuis whole genome reference sequence.</title>
        <authorList>
            <person name="Garwood T.J."/>
            <person name="Larsen P.A."/>
            <person name="Fountain-Jones N.M."/>
            <person name="Garbe J.R."/>
            <person name="Macchietto M.G."/>
            <person name="Kania S.A."/>
            <person name="Gerhold R.W."/>
            <person name="Richards J.E."/>
            <person name="Wolf T.M."/>
        </authorList>
    </citation>
    <scope>NUCLEOTIDE SEQUENCE</scope>
    <source>
        <strain evidence="1">MNPRO001-30</strain>
        <tissue evidence="1">Meninges</tissue>
    </source>
</reference>
<dbReference type="AlphaFoldDB" id="A0AAD5MUM1"/>
<evidence type="ECO:0000313" key="1">
    <source>
        <dbReference type="EMBL" id="KAJ1350939.1"/>
    </source>
</evidence>
<evidence type="ECO:0000313" key="2">
    <source>
        <dbReference type="Proteomes" id="UP001196413"/>
    </source>
</evidence>
<proteinExistence type="predicted"/>
<dbReference type="Proteomes" id="UP001196413">
    <property type="component" value="Unassembled WGS sequence"/>
</dbReference>
<protein>
    <submittedName>
        <fullName evidence="1">Uncharacterized protein</fullName>
    </submittedName>
</protein>
<accession>A0AAD5MUM1</accession>
<name>A0AAD5MUM1_PARTN</name>
<dbReference type="EMBL" id="JAHQIW010000970">
    <property type="protein sequence ID" value="KAJ1350939.1"/>
    <property type="molecule type" value="Genomic_DNA"/>
</dbReference>
<organism evidence="1 2">
    <name type="scientific">Parelaphostrongylus tenuis</name>
    <name type="common">Meningeal worm</name>
    <dbReference type="NCBI Taxonomy" id="148309"/>
    <lineage>
        <taxon>Eukaryota</taxon>
        <taxon>Metazoa</taxon>
        <taxon>Ecdysozoa</taxon>
        <taxon>Nematoda</taxon>
        <taxon>Chromadorea</taxon>
        <taxon>Rhabditida</taxon>
        <taxon>Rhabditina</taxon>
        <taxon>Rhabditomorpha</taxon>
        <taxon>Strongyloidea</taxon>
        <taxon>Metastrongylidae</taxon>
        <taxon>Parelaphostrongylus</taxon>
    </lineage>
</organism>
<keyword evidence="2" id="KW-1185">Reference proteome</keyword>